<gene>
    <name evidence="1" type="ORF">METZ01_LOCUS252949</name>
</gene>
<dbReference type="PROSITE" id="PS51257">
    <property type="entry name" value="PROKAR_LIPOPROTEIN"/>
    <property type="match status" value="1"/>
</dbReference>
<protein>
    <submittedName>
        <fullName evidence="1">Uncharacterized protein</fullName>
    </submittedName>
</protein>
<accession>A0A382IL85</accession>
<sequence length="87" mass="9770">MEVIMKKYRFLLLILPFVIFLSCEDDADCPDCGKLTEGYLFKKVTQDDFASFSGVSGIEIDACMRYKLTSGEMSANTITIVEDCCCE</sequence>
<proteinExistence type="predicted"/>
<reference evidence="1" key="1">
    <citation type="submission" date="2018-05" db="EMBL/GenBank/DDBJ databases">
        <authorList>
            <person name="Lanie J.A."/>
            <person name="Ng W.-L."/>
            <person name="Kazmierczak K.M."/>
            <person name="Andrzejewski T.M."/>
            <person name="Davidsen T.M."/>
            <person name="Wayne K.J."/>
            <person name="Tettelin H."/>
            <person name="Glass J.I."/>
            <person name="Rusch D."/>
            <person name="Podicherti R."/>
            <person name="Tsui H.-C.T."/>
            <person name="Winkler M.E."/>
        </authorList>
    </citation>
    <scope>NUCLEOTIDE SEQUENCE</scope>
</reference>
<evidence type="ECO:0000313" key="1">
    <source>
        <dbReference type="EMBL" id="SVC00095.1"/>
    </source>
</evidence>
<dbReference type="AlphaFoldDB" id="A0A382IL85"/>
<name>A0A382IL85_9ZZZZ</name>
<organism evidence="1">
    <name type="scientific">marine metagenome</name>
    <dbReference type="NCBI Taxonomy" id="408172"/>
    <lineage>
        <taxon>unclassified sequences</taxon>
        <taxon>metagenomes</taxon>
        <taxon>ecological metagenomes</taxon>
    </lineage>
</organism>
<dbReference type="EMBL" id="UINC01067933">
    <property type="protein sequence ID" value="SVC00095.1"/>
    <property type="molecule type" value="Genomic_DNA"/>
</dbReference>